<dbReference type="Proteomes" id="UP000248887">
    <property type="component" value="Unassembled WGS sequence"/>
</dbReference>
<evidence type="ECO:0000313" key="1">
    <source>
        <dbReference type="EMBL" id="PZQ82663.1"/>
    </source>
</evidence>
<dbReference type="AlphaFoldDB" id="A0A2W5ST38"/>
<organism evidence="1 2">
    <name type="scientific">Ancylobacter novellus</name>
    <name type="common">Thiobacillus novellus</name>
    <dbReference type="NCBI Taxonomy" id="921"/>
    <lineage>
        <taxon>Bacteria</taxon>
        <taxon>Pseudomonadati</taxon>
        <taxon>Pseudomonadota</taxon>
        <taxon>Alphaproteobacteria</taxon>
        <taxon>Hyphomicrobiales</taxon>
        <taxon>Xanthobacteraceae</taxon>
        <taxon>Ancylobacter</taxon>
    </lineage>
</organism>
<accession>A0A2W5ST38</accession>
<protein>
    <submittedName>
        <fullName evidence="1">Acyl-CoA transferase</fullName>
    </submittedName>
</protein>
<dbReference type="EMBL" id="QFQD01000030">
    <property type="protein sequence ID" value="PZQ82663.1"/>
    <property type="molecule type" value="Genomic_DNA"/>
</dbReference>
<keyword evidence="1" id="KW-0808">Transferase</keyword>
<sequence>MSVRETALAALHAALRGGLTGADVKRNSEVPEAVGIGGLVILRDGEAGEPEVCFSPPLYSFEHRASIEVYADGKTAEARSALLDSLLMQIGEVIEASPTLGGAAEYCSPGGPQVDALFSSAGGGLRNALVSVLLIYSTPSPLG</sequence>
<proteinExistence type="predicted"/>
<comment type="caution">
    <text evidence="1">The sequence shown here is derived from an EMBL/GenBank/DDBJ whole genome shotgun (WGS) entry which is preliminary data.</text>
</comment>
<gene>
    <name evidence="1" type="ORF">DI549_10805</name>
</gene>
<reference evidence="1 2" key="1">
    <citation type="submission" date="2017-08" db="EMBL/GenBank/DDBJ databases">
        <title>Infants hospitalized years apart are colonized by the same room-sourced microbial strains.</title>
        <authorList>
            <person name="Brooks B."/>
            <person name="Olm M.R."/>
            <person name="Firek B.A."/>
            <person name="Baker R."/>
            <person name="Thomas B.C."/>
            <person name="Morowitz M.J."/>
            <person name="Banfield J.F."/>
        </authorList>
    </citation>
    <scope>NUCLEOTIDE SEQUENCE [LARGE SCALE GENOMIC DNA]</scope>
    <source>
        <strain evidence="1">S2_005_001_R2_27</strain>
    </source>
</reference>
<name>A0A2W5ST38_ANCNO</name>
<dbReference type="GO" id="GO:0016740">
    <property type="term" value="F:transferase activity"/>
    <property type="evidence" value="ECO:0007669"/>
    <property type="project" value="UniProtKB-KW"/>
</dbReference>
<evidence type="ECO:0000313" key="2">
    <source>
        <dbReference type="Proteomes" id="UP000248887"/>
    </source>
</evidence>